<keyword evidence="1" id="KW-0472">Membrane</keyword>
<organism evidence="2 3">
    <name type="scientific">Candidatus Falkowbacteria bacterium HGW-Falkowbacteria-1</name>
    <dbReference type="NCBI Taxonomy" id="2013768"/>
    <lineage>
        <taxon>Bacteria</taxon>
        <taxon>Candidatus Falkowiibacteriota</taxon>
    </lineage>
</organism>
<gene>
    <name evidence="2" type="ORF">CVU82_01130</name>
</gene>
<protein>
    <recommendedName>
        <fullName evidence="4">Prepilin-type N-terminal cleavage/methylation domain-containing protein</fullName>
    </recommendedName>
</protein>
<keyword evidence="1" id="KW-0812">Transmembrane</keyword>
<keyword evidence="1" id="KW-1133">Transmembrane helix</keyword>
<accession>A0A2N2EAM7</accession>
<reference evidence="2 3" key="1">
    <citation type="journal article" date="2017" name="ISME J.">
        <title>Potential for microbial H2 and metal transformations associated with novel bacteria and archaea in deep terrestrial subsurface sediments.</title>
        <authorList>
            <person name="Hernsdorf A.W."/>
            <person name="Amano Y."/>
            <person name="Miyakawa K."/>
            <person name="Ise K."/>
            <person name="Suzuki Y."/>
            <person name="Anantharaman K."/>
            <person name="Probst A."/>
            <person name="Burstein D."/>
            <person name="Thomas B.C."/>
            <person name="Banfield J.F."/>
        </authorList>
    </citation>
    <scope>NUCLEOTIDE SEQUENCE [LARGE SCALE GENOMIC DNA]</scope>
    <source>
        <strain evidence="2">HGW-Falkowbacteria-1</strain>
    </source>
</reference>
<evidence type="ECO:0000256" key="1">
    <source>
        <dbReference type="SAM" id="Phobius"/>
    </source>
</evidence>
<dbReference type="EMBL" id="PHAI01000001">
    <property type="protein sequence ID" value="PKM91794.1"/>
    <property type="molecule type" value="Genomic_DNA"/>
</dbReference>
<dbReference type="AlphaFoldDB" id="A0A2N2EAM7"/>
<sequence>MLKNKKLQREREIFSHKFITWTSKTSLRGFTLMEVVVILFVLSVGILAILSLARRSSYFQSVKKNLIVASYLSQEGIELMKNIRDTNIILEDSYDNWDGFSSAGVGEFTYKVDFFTLLATTCPSIDEAVLQNDKDGFFGHIKDGEDSIFKRLITVRAETSSSTTVESWVEWTERGQTYDYKLETILYDLSL</sequence>
<comment type="caution">
    <text evidence="2">The sequence shown here is derived from an EMBL/GenBank/DDBJ whole genome shotgun (WGS) entry which is preliminary data.</text>
</comment>
<dbReference type="Proteomes" id="UP000233517">
    <property type="component" value="Unassembled WGS sequence"/>
</dbReference>
<feature type="transmembrane region" description="Helical" evidence="1">
    <location>
        <begin position="30"/>
        <end position="53"/>
    </location>
</feature>
<evidence type="ECO:0000313" key="3">
    <source>
        <dbReference type="Proteomes" id="UP000233517"/>
    </source>
</evidence>
<evidence type="ECO:0000313" key="2">
    <source>
        <dbReference type="EMBL" id="PKM91794.1"/>
    </source>
</evidence>
<proteinExistence type="predicted"/>
<name>A0A2N2EAM7_9BACT</name>
<evidence type="ECO:0008006" key="4">
    <source>
        <dbReference type="Google" id="ProtNLM"/>
    </source>
</evidence>